<keyword evidence="1" id="KW-0472">Membrane</keyword>
<reference evidence="2 3" key="1">
    <citation type="submission" date="2016-11" db="EMBL/GenBank/DDBJ databases">
        <authorList>
            <person name="Jaros S."/>
            <person name="Januszkiewicz K."/>
            <person name="Wedrychowicz H."/>
        </authorList>
    </citation>
    <scope>NUCLEOTIDE SEQUENCE [LARGE SCALE GENOMIC DNA]</scope>
    <source>
        <strain evidence="2 3">DSM 18899</strain>
    </source>
</reference>
<sequence length="504" mass="55690">MSLLDPPPWAGWLCLAYALGLITLWCLLCKVWKQVLGFGALLALPLGVLPSLVVLSISDDLWASFNSQQIQNSVLQPSLVRAVYTTTTSVKGRPSTHEWIALSHPLRPSQAMRLRRHLVPEALHSQGLVVCSTLRTGRFGWRWLESTRACRAGELPRPLPSFGLVMLPAVLEEHVAAQNLTQNIAGYFDERGQAWWLDQTGIQPKLLSAQRKASVTNERRCQLLGEARLSSDKLSLLSFLNISAPGSDQPPLPHWKALGRNVLVFTPGADGTCRLIADLHQPGWTLDADFDQASRRLAVFSADRRPQASSRQLNLGYQVSIYTFDAEGNGQLVEAHPVSQDRFQRLPVQQARLGWDAGRLVLQHPASPQALKVFQNAQSTDSVAGTQLVPAPPPLPKELSYLTPNAWKLAAKAPQASLHLYVHPDYSGALLFQQASGIWYHIAPVRLKPHDADTEGPEFFTFNAKFNTSDAHLSPDGQRLIGCNKIDSFAPRKHCVLLSLSWPD</sequence>
<name>A0A1K2HJF6_9NEIS</name>
<feature type="transmembrane region" description="Helical" evidence="1">
    <location>
        <begin position="35"/>
        <end position="57"/>
    </location>
</feature>
<organism evidence="2 3">
    <name type="scientific">Chitinimonas taiwanensis DSM 18899</name>
    <dbReference type="NCBI Taxonomy" id="1121279"/>
    <lineage>
        <taxon>Bacteria</taxon>
        <taxon>Pseudomonadati</taxon>
        <taxon>Pseudomonadota</taxon>
        <taxon>Betaproteobacteria</taxon>
        <taxon>Neisseriales</taxon>
        <taxon>Chitinibacteraceae</taxon>
        <taxon>Chitinimonas</taxon>
    </lineage>
</organism>
<feature type="transmembrane region" description="Helical" evidence="1">
    <location>
        <begin position="6"/>
        <end position="28"/>
    </location>
</feature>
<dbReference type="EMBL" id="FPKR01000007">
    <property type="protein sequence ID" value="SFZ76665.1"/>
    <property type="molecule type" value="Genomic_DNA"/>
</dbReference>
<keyword evidence="1" id="KW-0812">Transmembrane</keyword>
<evidence type="ECO:0000256" key="1">
    <source>
        <dbReference type="SAM" id="Phobius"/>
    </source>
</evidence>
<keyword evidence="1" id="KW-1133">Transmembrane helix</keyword>
<dbReference type="AlphaFoldDB" id="A0A1K2HJF6"/>
<dbReference type="Proteomes" id="UP000186513">
    <property type="component" value="Unassembled WGS sequence"/>
</dbReference>
<keyword evidence="3" id="KW-1185">Reference proteome</keyword>
<protein>
    <submittedName>
        <fullName evidence="2">YD repeat-containing protein</fullName>
    </submittedName>
</protein>
<evidence type="ECO:0000313" key="2">
    <source>
        <dbReference type="EMBL" id="SFZ76665.1"/>
    </source>
</evidence>
<gene>
    <name evidence="2" type="ORF">SAMN02745887_02057</name>
</gene>
<evidence type="ECO:0000313" key="3">
    <source>
        <dbReference type="Proteomes" id="UP000186513"/>
    </source>
</evidence>
<proteinExistence type="predicted"/>
<accession>A0A1K2HJF6</accession>